<dbReference type="EMBL" id="MFEJ01000030">
    <property type="protein sequence ID" value="OGE79741.1"/>
    <property type="molecule type" value="Genomic_DNA"/>
</dbReference>
<dbReference type="SUPFAM" id="SSF46955">
    <property type="entry name" value="Putative DNA-binding domain"/>
    <property type="match status" value="1"/>
</dbReference>
<sequence length="60" mass="7366">MSFEELPELLTIREVTHLLNVHPNTLRNWEKEGLIHVVRIGPRRDRRYEKQTIRKIMHHK</sequence>
<dbReference type="GO" id="GO:0003677">
    <property type="term" value="F:DNA binding"/>
    <property type="evidence" value="ECO:0007669"/>
    <property type="project" value="InterPro"/>
</dbReference>
<proteinExistence type="predicted"/>
<evidence type="ECO:0000313" key="2">
    <source>
        <dbReference type="EMBL" id="OGE79741.1"/>
    </source>
</evidence>
<dbReference type="Gene3D" id="1.10.1660.10">
    <property type="match status" value="1"/>
</dbReference>
<evidence type="ECO:0000313" key="3">
    <source>
        <dbReference type="Proteomes" id="UP000176233"/>
    </source>
</evidence>
<organism evidence="2 3">
    <name type="scientific">Candidatus Doudnabacteria bacterium RIFCSPHIGHO2_01_FULL_45_18</name>
    <dbReference type="NCBI Taxonomy" id="1817823"/>
    <lineage>
        <taxon>Bacteria</taxon>
        <taxon>Candidatus Doudnaibacteriota</taxon>
    </lineage>
</organism>
<feature type="domain" description="HTH merR-type" evidence="1">
    <location>
        <begin position="9"/>
        <end position="60"/>
    </location>
</feature>
<protein>
    <recommendedName>
        <fullName evidence="1">HTH merR-type domain-containing protein</fullName>
    </recommendedName>
</protein>
<dbReference type="InterPro" id="IPR009061">
    <property type="entry name" value="DNA-bd_dom_put_sf"/>
</dbReference>
<name>A0A1F5NPY6_9BACT</name>
<dbReference type="Pfam" id="PF00376">
    <property type="entry name" value="MerR"/>
    <property type="match status" value="1"/>
</dbReference>
<gene>
    <name evidence="2" type="ORF">A2660_01625</name>
</gene>
<dbReference type="InterPro" id="IPR000551">
    <property type="entry name" value="MerR-type_HTH_dom"/>
</dbReference>
<comment type="caution">
    <text evidence="2">The sequence shown here is derived from an EMBL/GenBank/DDBJ whole genome shotgun (WGS) entry which is preliminary data.</text>
</comment>
<reference evidence="2 3" key="1">
    <citation type="journal article" date="2016" name="Nat. Commun.">
        <title>Thousands of microbial genomes shed light on interconnected biogeochemical processes in an aquifer system.</title>
        <authorList>
            <person name="Anantharaman K."/>
            <person name="Brown C.T."/>
            <person name="Hug L.A."/>
            <person name="Sharon I."/>
            <person name="Castelle C.J."/>
            <person name="Probst A.J."/>
            <person name="Thomas B.C."/>
            <person name="Singh A."/>
            <person name="Wilkins M.J."/>
            <person name="Karaoz U."/>
            <person name="Brodie E.L."/>
            <person name="Williams K.H."/>
            <person name="Hubbard S.S."/>
            <person name="Banfield J.F."/>
        </authorList>
    </citation>
    <scope>NUCLEOTIDE SEQUENCE [LARGE SCALE GENOMIC DNA]</scope>
</reference>
<dbReference type="PROSITE" id="PS50937">
    <property type="entry name" value="HTH_MERR_2"/>
    <property type="match status" value="1"/>
</dbReference>
<evidence type="ECO:0000259" key="1">
    <source>
        <dbReference type="PROSITE" id="PS50937"/>
    </source>
</evidence>
<dbReference type="AlphaFoldDB" id="A0A1F5NPY6"/>
<dbReference type="Proteomes" id="UP000176233">
    <property type="component" value="Unassembled WGS sequence"/>
</dbReference>
<dbReference type="GO" id="GO:0006355">
    <property type="term" value="P:regulation of DNA-templated transcription"/>
    <property type="evidence" value="ECO:0007669"/>
    <property type="project" value="InterPro"/>
</dbReference>
<accession>A0A1F5NPY6</accession>